<reference evidence="3 4" key="1">
    <citation type="submission" date="2024-10" db="EMBL/GenBank/DDBJ databases">
        <authorList>
            <person name="Sang B.-I."/>
            <person name="Prabhaharan D."/>
        </authorList>
    </citation>
    <scope>NUCLEOTIDE SEQUENCE [LARGE SCALE GENOMIC DNA]</scope>
    <source>
        <strain evidence="3 4">MH</strain>
    </source>
</reference>
<dbReference type="InterPro" id="IPR012337">
    <property type="entry name" value="RNaseH-like_sf"/>
</dbReference>
<dbReference type="InterPro" id="IPR048020">
    <property type="entry name" value="Transpos_IS3"/>
</dbReference>
<dbReference type="InterPro" id="IPR025948">
    <property type="entry name" value="HTH-like_dom"/>
</dbReference>
<organism evidence="3 4">
    <name type="scientific">Megasphaera hexanoica</name>
    <dbReference type="NCBI Taxonomy" id="1675036"/>
    <lineage>
        <taxon>Bacteria</taxon>
        <taxon>Bacillati</taxon>
        <taxon>Bacillota</taxon>
        <taxon>Negativicutes</taxon>
        <taxon>Veillonellales</taxon>
        <taxon>Veillonellaceae</taxon>
        <taxon>Megasphaera</taxon>
    </lineage>
</organism>
<comment type="caution">
    <text evidence="3">The sequence shown here is derived from an EMBL/GenBank/DDBJ whole genome shotgun (WGS) entry which is preliminary data.</text>
</comment>
<proteinExistence type="predicted"/>
<dbReference type="Proteomes" id="UP001605989">
    <property type="component" value="Unassembled WGS sequence"/>
</dbReference>
<evidence type="ECO:0000259" key="2">
    <source>
        <dbReference type="PROSITE" id="PS50994"/>
    </source>
</evidence>
<dbReference type="InterPro" id="IPR001584">
    <property type="entry name" value="Integrase_cat-core"/>
</dbReference>
<dbReference type="InterPro" id="IPR050900">
    <property type="entry name" value="Transposase_IS3/IS150/IS904"/>
</dbReference>
<dbReference type="Pfam" id="PF13276">
    <property type="entry name" value="HTH_21"/>
    <property type="match status" value="1"/>
</dbReference>
<dbReference type="PANTHER" id="PTHR46889">
    <property type="entry name" value="TRANSPOSASE INSF FOR INSERTION SEQUENCE IS3B-RELATED"/>
    <property type="match status" value="1"/>
</dbReference>
<dbReference type="PROSITE" id="PS50994">
    <property type="entry name" value="INTEGRASE"/>
    <property type="match status" value="1"/>
</dbReference>
<dbReference type="SUPFAM" id="SSF53098">
    <property type="entry name" value="Ribonuclease H-like"/>
    <property type="match status" value="1"/>
</dbReference>
<protein>
    <submittedName>
        <fullName evidence="3">IS3 family transposase</fullName>
    </submittedName>
</protein>
<dbReference type="Pfam" id="PF00665">
    <property type="entry name" value="rve"/>
    <property type="match status" value="1"/>
</dbReference>
<dbReference type="Gene3D" id="3.30.420.10">
    <property type="entry name" value="Ribonuclease H-like superfamily/Ribonuclease H"/>
    <property type="match status" value="1"/>
</dbReference>
<dbReference type="Pfam" id="PF13333">
    <property type="entry name" value="rve_2"/>
    <property type="match status" value="1"/>
</dbReference>
<evidence type="ECO:0000313" key="4">
    <source>
        <dbReference type="Proteomes" id="UP001605989"/>
    </source>
</evidence>
<accession>A0ABW7DSZ4</accession>
<comment type="function">
    <text evidence="1">Involved in the transposition of the insertion sequence.</text>
</comment>
<dbReference type="NCBIfam" id="NF033516">
    <property type="entry name" value="transpos_IS3"/>
    <property type="match status" value="1"/>
</dbReference>
<feature type="domain" description="Integrase catalytic" evidence="2">
    <location>
        <begin position="152"/>
        <end position="313"/>
    </location>
</feature>
<keyword evidence="4" id="KW-1185">Reference proteome</keyword>
<dbReference type="EMBL" id="JBIEKR010000019">
    <property type="protein sequence ID" value="MFG6274260.1"/>
    <property type="molecule type" value="Genomic_DNA"/>
</dbReference>
<dbReference type="InterPro" id="IPR036397">
    <property type="entry name" value="RNaseH_sf"/>
</dbReference>
<dbReference type="PANTHER" id="PTHR46889:SF4">
    <property type="entry name" value="TRANSPOSASE INSO FOR INSERTION SEQUENCE ELEMENT IS911B-RELATED"/>
    <property type="match status" value="1"/>
</dbReference>
<evidence type="ECO:0000313" key="3">
    <source>
        <dbReference type="EMBL" id="MFG6274260.1"/>
    </source>
</evidence>
<name>A0ABW7DSZ4_9FIRM</name>
<dbReference type="RefSeq" id="WP_113855175.1">
    <property type="nucleotide sequence ID" value="NZ_CP011940.1"/>
</dbReference>
<gene>
    <name evidence="3" type="ORF">ACGTZG_13830</name>
</gene>
<sequence>MTRCQGCHQCLKKSYQHSRQIIPAIYHSVKQEAEKAHQGKRHFSVSGVLAELGVSTSGYYGWSHRKLSKQATHRKEVKKQIQTIYEDSKQIYGAPKITKLLQQKGECISERTVGLYMRQMGIRACWVKHYTVTTQSSCFDAILVNILQEQFNPPRPDTIWCSDITYIWTTEGFVYLASIMDLFSRKIIAWNLSRKLDASGIIRMLQTAKQTRNPGRLVVIHTDRGCQYLSQSYIKETAQMCRSYSKKGYPWDNACIESFHALIKREWLNRFKIENYQQAYMLVFEYINTFYNTVRIHSHCNYMSPNDYEKLYANYKKKAALIAG</sequence>
<evidence type="ECO:0000256" key="1">
    <source>
        <dbReference type="ARBA" id="ARBA00002286"/>
    </source>
</evidence>